<dbReference type="GO" id="GO:0016853">
    <property type="term" value="F:isomerase activity"/>
    <property type="evidence" value="ECO:0007669"/>
    <property type="project" value="UniProtKB-KW"/>
</dbReference>
<comment type="caution">
    <text evidence="14">The sequence shown here is derived from an EMBL/GenBank/DDBJ whole genome shotgun (WGS) entry which is preliminary data.</text>
</comment>
<feature type="signal peptide" evidence="11">
    <location>
        <begin position="1"/>
        <end position="18"/>
    </location>
</feature>
<dbReference type="PROSITE" id="PS00445">
    <property type="entry name" value="FGGY_KINASES_2"/>
    <property type="match status" value="1"/>
</dbReference>
<dbReference type="InterPro" id="IPR005929">
    <property type="entry name" value="Ribulokinase"/>
</dbReference>
<dbReference type="SUPFAM" id="SSF51366">
    <property type="entry name" value="Ribulose-phoshate binding barrel"/>
    <property type="match status" value="1"/>
</dbReference>
<keyword evidence="4" id="KW-0479">Metal-binding</keyword>
<comment type="pathway">
    <text evidence="1">Polyol metabolism; glycerol degradation via glycerol kinase pathway; sn-glycerol 3-phosphate from glycerol: step 1/1.</text>
</comment>
<evidence type="ECO:0000313" key="15">
    <source>
        <dbReference type="Proteomes" id="UP001516023"/>
    </source>
</evidence>
<feature type="domain" description="Carbohydrate kinase FGGY C-terminal" evidence="13">
    <location>
        <begin position="325"/>
        <end position="528"/>
    </location>
</feature>
<keyword evidence="11" id="KW-0732">Signal</keyword>
<dbReference type="GO" id="GO:0005524">
    <property type="term" value="F:ATP binding"/>
    <property type="evidence" value="ECO:0007669"/>
    <property type="project" value="UniProtKB-KW"/>
</dbReference>
<evidence type="ECO:0000259" key="13">
    <source>
        <dbReference type="Pfam" id="PF02782"/>
    </source>
</evidence>
<dbReference type="InterPro" id="IPR013785">
    <property type="entry name" value="Aldolase_TIM"/>
</dbReference>
<dbReference type="PANTHER" id="PTHR43435:SF4">
    <property type="entry name" value="FGGY CARBOHYDRATE KINASE DOMAIN-CONTAINING PROTEIN"/>
    <property type="match status" value="1"/>
</dbReference>
<dbReference type="Pfam" id="PF02782">
    <property type="entry name" value="FGGY_C"/>
    <property type="match status" value="1"/>
</dbReference>
<organism evidence="14 15">
    <name type="scientific">Cyclotella cryptica</name>
    <dbReference type="NCBI Taxonomy" id="29204"/>
    <lineage>
        <taxon>Eukaryota</taxon>
        <taxon>Sar</taxon>
        <taxon>Stramenopiles</taxon>
        <taxon>Ochrophyta</taxon>
        <taxon>Bacillariophyta</taxon>
        <taxon>Coscinodiscophyceae</taxon>
        <taxon>Thalassiosirophycidae</taxon>
        <taxon>Stephanodiscales</taxon>
        <taxon>Stephanodiscaceae</taxon>
        <taxon>Cyclotella</taxon>
    </lineage>
</organism>
<dbReference type="GO" id="GO:0004370">
    <property type="term" value="F:glycerol kinase activity"/>
    <property type="evidence" value="ECO:0007669"/>
    <property type="project" value="UniProtKB-EC"/>
</dbReference>
<evidence type="ECO:0000256" key="9">
    <source>
        <dbReference type="ARBA" id="ARBA00023235"/>
    </source>
</evidence>
<evidence type="ECO:0000256" key="1">
    <source>
        <dbReference type="ARBA" id="ARBA00005190"/>
    </source>
</evidence>
<gene>
    <name evidence="14" type="ORF">HJC23_007264</name>
</gene>
<dbReference type="InterPro" id="IPR000056">
    <property type="entry name" value="Ribul_P_3_epim-like"/>
</dbReference>
<dbReference type="Proteomes" id="UP001516023">
    <property type="component" value="Unassembled WGS sequence"/>
</dbReference>
<reference evidence="14 15" key="1">
    <citation type="journal article" date="2020" name="G3 (Bethesda)">
        <title>Improved Reference Genome for Cyclotella cryptica CCMP332, a Model for Cell Wall Morphogenesis, Salinity Adaptation, and Lipid Production in Diatoms (Bacillariophyta).</title>
        <authorList>
            <person name="Roberts W.R."/>
            <person name="Downey K.M."/>
            <person name="Ruck E.C."/>
            <person name="Traller J.C."/>
            <person name="Alverson A.J."/>
        </authorList>
    </citation>
    <scope>NUCLEOTIDE SEQUENCE [LARGE SCALE GENOMIC DNA]</scope>
    <source>
        <strain evidence="14 15">CCMP332</strain>
    </source>
</reference>
<dbReference type="InterPro" id="IPR018484">
    <property type="entry name" value="FGGY_N"/>
</dbReference>
<dbReference type="InterPro" id="IPR018485">
    <property type="entry name" value="FGGY_C"/>
</dbReference>
<feature type="domain" description="Carbohydrate kinase FGGY N-terminal" evidence="12">
    <location>
        <begin position="26"/>
        <end position="222"/>
    </location>
</feature>
<evidence type="ECO:0000256" key="5">
    <source>
        <dbReference type="ARBA" id="ARBA00022741"/>
    </source>
</evidence>
<dbReference type="InterPro" id="IPR018483">
    <property type="entry name" value="Carb_kinase_FGGY_CS"/>
</dbReference>
<keyword evidence="7" id="KW-0067">ATP-binding</keyword>
<feature type="chain" id="PRO_5044766187" description="glycerol kinase" evidence="11">
    <location>
        <begin position="19"/>
        <end position="834"/>
    </location>
</feature>
<proteinExistence type="predicted"/>
<dbReference type="SUPFAM" id="SSF53067">
    <property type="entry name" value="Actin-like ATPase domain"/>
    <property type="match status" value="2"/>
</dbReference>
<evidence type="ECO:0000256" key="7">
    <source>
        <dbReference type="ARBA" id="ARBA00022840"/>
    </source>
</evidence>
<dbReference type="Gene3D" id="3.30.420.40">
    <property type="match status" value="2"/>
</dbReference>
<protein>
    <recommendedName>
        <fullName evidence="2">glycerol kinase</fullName>
        <ecNumber evidence="2">2.7.1.30</ecNumber>
    </recommendedName>
</protein>
<keyword evidence="15" id="KW-1185">Reference proteome</keyword>
<evidence type="ECO:0000256" key="2">
    <source>
        <dbReference type="ARBA" id="ARBA00012099"/>
    </source>
</evidence>
<keyword evidence="9" id="KW-0413">Isomerase</keyword>
<dbReference type="Gene3D" id="3.20.20.70">
    <property type="entry name" value="Aldolase class I"/>
    <property type="match status" value="1"/>
</dbReference>
<evidence type="ECO:0000256" key="3">
    <source>
        <dbReference type="ARBA" id="ARBA00022679"/>
    </source>
</evidence>
<keyword evidence="8" id="KW-0054">Arabinose catabolism</keyword>
<keyword evidence="5" id="KW-0547">Nucleotide-binding</keyword>
<evidence type="ECO:0000256" key="10">
    <source>
        <dbReference type="ARBA" id="ARBA00023277"/>
    </source>
</evidence>
<evidence type="ECO:0000259" key="12">
    <source>
        <dbReference type="Pfam" id="PF00370"/>
    </source>
</evidence>
<accession>A0ABD3PZD7</accession>
<dbReference type="InterPro" id="IPR011060">
    <property type="entry name" value="RibuloseP-bd_barrel"/>
</dbReference>
<dbReference type="CDD" id="cd00429">
    <property type="entry name" value="RPE"/>
    <property type="match status" value="1"/>
</dbReference>
<evidence type="ECO:0000313" key="14">
    <source>
        <dbReference type="EMBL" id="KAL3793524.1"/>
    </source>
</evidence>
<evidence type="ECO:0000256" key="6">
    <source>
        <dbReference type="ARBA" id="ARBA00022777"/>
    </source>
</evidence>
<evidence type="ECO:0000256" key="11">
    <source>
        <dbReference type="SAM" id="SignalP"/>
    </source>
</evidence>
<dbReference type="GO" id="GO:0019568">
    <property type="term" value="P:arabinose catabolic process"/>
    <property type="evidence" value="ECO:0007669"/>
    <property type="project" value="UniProtKB-KW"/>
</dbReference>
<dbReference type="GO" id="GO:0046872">
    <property type="term" value="F:metal ion binding"/>
    <property type="evidence" value="ECO:0007669"/>
    <property type="project" value="UniProtKB-KW"/>
</dbReference>
<keyword evidence="3" id="KW-0808">Transferase</keyword>
<keyword evidence="10" id="KW-0119">Carbohydrate metabolism</keyword>
<dbReference type="PANTHER" id="PTHR43435">
    <property type="entry name" value="RIBULOKINASE"/>
    <property type="match status" value="1"/>
</dbReference>
<sequence length="834" mass="90540">MMWAISFLLLSLHPLTLANQPPVTDIVIGIDGGTESIRACCFDAHSGRVLGKSHAAPYATSHPRPGWAEQDPLQWYDRLVDAVRGAIRSLNEDEGCSSYRVRALCCDTTCCSVVALSEDYAPLRPCLLWMDARSAPQAKRIMEVASSSSTSSGLTILDLFPELRVNCNGEGPISAEWLLPKALWIKEMEPQIWEKAHVICEYQDYLNYRLTNRMVASSCNAAVRWHHDGWEVLTGSTDELEGHEGRRTKEHAGRPLRLYQALGIPELASKLPKTTLAMGDVVGGLSEAAANDLGLPLGTLVVQGGPDAFVGMVGLGTIHPHQLCLITGSSHLHCLVTPHPVSKSGMWGAYRGAPLPHLSFAEGGQSSTGVLARWCRDLVSSDSNARGEDGKISYRLLDEEASKVPPGSDGLVALETWQGSRTPHTDPLARGAFVGLTLSHTRAHIFRAILESVCYGTRSCFDALEAASHVQSNPTEEAMDRSNEVVIAGGATRSALWLQLHADISGRTFILNENTDGPLLGCAILASVGSGIHRSVNEAVENMVRVKDRIEPNEEVKKTYDRLYKEVYSKVRPSVTNLFHTLAEVRGGDASVIDAQTSPCKRAPRKVIASPSILAADWSDMKGELQKCVDAGLTHIHVDVFDGVFLDSPNALTFGPQMVKAINNRFPTLFLDIHLCVDRPARFIEAMAAAGASRLIFQWEAMGENPLQAAISLAKRVLESGITCGVSINPTTDVKEIIPLLQTKLVDLVDILAVEPGFGGQPFNPIVLDKISQLQQWRDSREEELQFAILVDGGINKVTSKSVIERGADILVAGTALFQHPRGLSEAVNDLNIP</sequence>
<dbReference type="EMBL" id="JABMIG020000090">
    <property type="protein sequence ID" value="KAL3793524.1"/>
    <property type="molecule type" value="Genomic_DNA"/>
</dbReference>
<evidence type="ECO:0000256" key="8">
    <source>
        <dbReference type="ARBA" id="ARBA00022935"/>
    </source>
</evidence>
<dbReference type="Pfam" id="PF00834">
    <property type="entry name" value="Ribul_P_3_epim"/>
    <property type="match status" value="1"/>
</dbReference>
<dbReference type="InterPro" id="IPR043129">
    <property type="entry name" value="ATPase_NBD"/>
</dbReference>
<keyword evidence="6" id="KW-0418">Kinase</keyword>
<name>A0ABD3PZD7_9STRA</name>
<dbReference type="Pfam" id="PF00370">
    <property type="entry name" value="FGGY_N"/>
    <property type="match status" value="1"/>
</dbReference>
<dbReference type="CDD" id="cd07781">
    <property type="entry name" value="ASKHA_NBD_FGGY_L-RBK"/>
    <property type="match status" value="1"/>
</dbReference>
<dbReference type="NCBIfam" id="NF004076">
    <property type="entry name" value="PRK05581.1-4"/>
    <property type="match status" value="1"/>
</dbReference>
<evidence type="ECO:0000256" key="4">
    <source>
        <dbReference type="ARBA" id="ARBA00022723"/>
    </source>
</evidence>
<dbReference type="AlphaFoldDB" id="A0ABD3PZD7"/>
<dbReference type="EC" id="2.7.1.30" evidence="2"/>